<protein>
    <submittedName>
        <fullName evidence="2">Uncharacterized protein</fullName>
    </submittedName>
</protein>
<dbReference type="Proteomes" id="UP000230233">
    <property type="component" value="Chromosome X"/>
</dbReference>
<feature type="compositionally biased region" description="Basic and acidic residues" evidence="1">
    <location>
        <begin position="87"/>
        <end position="97"/>
    </location>
</feature>
<keyword evidence="3" id="KW-1185">Reference proteome</keyword>
<proteinExistence type="predicted"/>
<accession>A0A2G5SVX4</accession>
<reference evidence="3" key="1">
    <citation type="submission" date="2017-10" db="EMBL/GenBank/DDBJ databases">
        <title>Rapid genome shrinkage in a self-fertile nematode reveals novel sperm competition proteins.</title>
        <authorList>
            <person name="Yin D."/>
            <person name="Schwarz E.M."/>
            <person name="Thomas C.G."/>
            <person name="Felde R.L."/>
            <person name="Korf I.F."/>
            <person name="Cutter A.D."/>
            <person name="Schartner C.M."/>
            <person name="Ralston E.J."/>
            <person name="Meyer B.J."/>
            <person name="Haag E.S."/>
        </authorList>
    </citation>
    <scope>NUCLEOTIDE SEQUENCE [LARGE SCALE GENOMIC DNA]</scope>
    <source>
        <strain evidence="3">JU1422</strain>
    </source>
</reference>
<evidence type="ECO:0000256" key="1">
    <source>
        <dbReference type="SAM" id="MobiDB-lite"/>
    </source>
</evidence>
<name>A0A2G5SVX4_9PELO</name>
<comment type="caution">
    <text evidence="2">The sequence shown here is derived from an EMBL/GenBank/DDBJ whole genome shotgun (WGS) entry which is preliminary data.</text>
</comment>
<evidence type="ECO:0000313" key="2">
    <source>
        <dbReference type="EMBL" id="PIC19122.1"/>
    </source>
</evidence>
<sequence>MTFRCLLILLEDDRDMPVTKCGVNTEYVFGKFTLEEIRNDEIGPRGPGEPDYVETDKDDVKDEGDNDGNAAKHDAYDILKIEEDERDNKNLFNREEDNGMLNEGEDPHDNNDEPIVEKMKQLLIYDTNCDKRLLLASIQFCQICIIIKNSKLSWQVQKWEKNLISQS</sequence>
<evidence type="ECO:0000313" key="3">
    <source>
        <dbReference type="Proteomes" id="UP000230233"/>
    </source>
</evidence>
<gene>
    <name evidence="2" type="primary">Cnig_chr_X.g24775</name>
    <name evidence="2" type="ORF">B9Z55_024775</name>
</gene>
<dbReference type="AlphaFoldDB" id="A0A2G5SVX4"/>
<feature type="region of interest" description="Disordered" evidence="1">
    <location>
        <begin position="87"/>
        <end position="112"/>
    </location>
</feature>
<dbReference type="EMBL" id="PDUG01000006">
    <property type="protein sequence ID" value="PIC19122.1"/>
    <property type="molecule type" value="Genomic_DNA"/>
</dbReference>
<feature type="region of interest" description="Disordered" evidence="1">
    <location>
        <begin position="40"/>
        <end position="75"/>
    </location>
</feature>
<organism evidence="2 3">
    <name type="scientific">Caenorhabditis nigoni</name>
    <dbReference type="NCBI Taxonomy" id="1611254"/>
    <lineage>
        <taxon>Eukaryota</taxon>
        <taxon>Metazoa</taxon>
        <taxon>Ecdysozoa</taxon>
        <taxon>Nematoda</taxon>
        <taxon>Chromadorea</taxon>
        <taxon>Rhabditida</taxon>
        <taxon>Rhabditina</taxon>
        <taxon>Rhabditomorpha</taxon>
        <taxon>Rhabditoidea</taxon>
        <taxon>Rhabditidae</taxon>
        <taxon>Peloderinae</taxon>
        <taxon>Caenorhabditis</taxon>
    </lineage>
</organism>